<dbReference type="InterPro" id="IPR002491">
    <property type="entry name" value="ABC_transptr_periplasmic_BD"/>
</dbReference>
<dbReference type="HOGENOM" id="CLU_038034_13_3_0"/>
<dbReference type="PROSITE" id="PS50983">
    <property type="entry name" value="FE_B12_PBP"/>
    <property type="match status" value="1"/>
</dbReference>
<dbReference type="OrthoDB" id="9775594at2"/>
<dbReference type="EMBL" id="CP008796">
    <property type="protein sequence ID" value="AIH04805.1"/>
    <property type="molecule type" value="Genomic_DNA"/>
</dbReference>
<dbReference type="RefSeq" id="WP_028843057.1">
    <property type="nucleotide sequence ID" value="NZ_JQLF01000014.1"/>
</dbReference>
<evidence type="ECO:0000259" key="1">
    <source>
        <dbReference type="PROSITE" id="PS50983"/>
    </source>
</evidence>
<accession>A0A075WV01</accession>
<dbReference type="Gene3D" id="3.40.50.1980">
    <property type="entry name" value="Nitrogenase molybdenum iron protein domain"/>
    <property type="match status" value="2"/>
</dbReference>
<dbReference type="STRING" id="289377.HL41_09085"/>
<reference evidence="2 3" key="1">
    <citation type="journal article" date="2015" name="Genome Announc.">
        <title>Genome Sequence of a Sulfate-Reducing Thermophilic Bacterium, Thermodesulfobacterium commune DSM 2178T (Phylum Thermodesulfobacteria).</title>
        <authorList>
            <person name="Bhatnagar S."/>
            <person name="Badger J.H."/>
            <person name="Madupu R."/>
            <person name="Khouri H.M."/>
            <person name="O'Connor E.M."/>
            <person name="Robb F.T."/>
            <person name="Ward N.L."/>
            <person name="Eisen J.A."/>
        </authorList>
    </citation>
    <scope>NUCLEOTIDE SEQUENCE [LARGE SCALE GENOMIC DNA]</scope>
    <source>
        <strain evidence="2 3">DSM 2178</strain>
    </source>
</reference>
<dbReference type="PaxDb" id="289377-HL41_09085"/>
<evidence type="ECO:0000313" key="3">
    <source>
        <dbReference type="Proteomes" id="UP000028481"/>
    </source>
</evidence>
<sequence length="331" mass="38113">MVRRAYFKVLVILTTFLMVGVVHASTITITDKLGRKVSLKVPVKRAVVVISYELIPALNLWDQVVGVSRWAEENCGLYKAFVNENPALKKPLVGAGSDVNVEAVLKLNPDVVITWTYNPNTIRFLEQKGIKVIGIYPESLTELYRDMRMHGKIFGKEKKTEEVIKEMNRIFKLIEDRVSKIPSDKRKKVIHLGGTPTRVSGVLGVINDLIKIAGAINPAGTIMQRNVDVSVEKIIEWNPDVIFIWGSAGYDESWLYHNSQWRFIKAVKNRKVYKLPRWSTWSPRLAPIALYMAMKIYPEYFRDINFEKIADDFYKKVFGISYYKVKRYEGY</sequence>
<dbReference type="eggNOG" id="COG0614">
    <property type="taxonomic scope" value="Bacteria"/>
</dbReference>
<protein>
    <submittedName>
        <fullName evidence="2">ABC transporter substrate-binding protein</fullName>
    </submittedName>
</protein>
<dbReference type="Pfam" id="PF01497">
    <property type="entry name" value="Peripla_BP_2"/>
    <property type="match status" value="1"/>
</dbReference>
<feature type="domain" description="Fe/B12 periplasmic-binding" evidence="1">
    <location>
        <begin position="35"/>
        <end position="305"/>
    </location>
</feature>
<dbReference type="PANTHER" id="PTHR30535">
    <property type="entry name" value="VITAMIN B12-BINDING PROTEIN"/>
    <property type="match status" value="1"/>
</dbReference>
<evidence type="ECO:0000313" key="2">
    <source>
        <dbReference type="EMBL" id="AIH04805.1"/>
    </source>
</evidence>
<proteinExistence type="predicted"/>
<name>A0A075WV01_9BACT</name>
<organism evidence="2 3">
    <name type="scientific">Thermodesulfobacterium commune DSM 2178</name>
    <dbReference type="NCBI Taxonomy" id="289377"/>
    <lineage>
        <taxon>Bacteria</taxon>
        <taxon>Pseudomonadati</taxon>
        <taxon>Thermodesulfobacteriota</taxon>
        <taxon>Thermodesulfobacteria</taxon>
        <taxon>Thermodesulfobacteriales</taxon>
        <taxon>Thermodesulfobacteriaceae</taxon>
        <taxon>Thermodesulfobacterium</taxon>
    </lineage>
</organism>
<keyword evidence="3" id="KW-1185">Reference proteome</keyword>
<dbReference type="PANTHER" id="PTHR30535:SF33">
    <property type="entry name" value="PERIPLASMIC BINDING PROTEIN"/>
    <property type="match status" value="1"/>
</dbReference>
<dbReference type="InterPro" id="IPR050902">
    <property type="entry name" value="ABC_Transporter_SBP"/>
</dbReference>
<dbReference type="SUPFAM" id="SSF53807">
    <property type="entry name" value="Helical backbone' metal receptor"/>
    <property type="match status" value="1"/>
</dbReference>
<dbReference type="KEGG" id="tcm:HL41_09085"/>
<dbReference type="Proteomes" id="UP000028481">
    <property type="component" value="Chromosome"/>
</dbReference>
<dbReference type="AlphaFoldDB" id="A0A075WV01"/>
<gene>
    <name evidence="2" type="ORF">HL41_09085</name>
</gene>